<dbReference type="CDD" id="cd05687">
    <property type="entry name" value="S1_RPS1_repeat_ec1_hs1"/>
    <property type="match status" value="1"/>
</dbReference>
<evidence type="ECO:0000256" key="4">
    <source>
        <dbReference type="ARBA" id="ARBA00022980"/>
    </source>
</evidence>
<dbReference type="FunFam" id="2.40.50.140:FF:000011">
    <property type="entry name" value="30S ribosomal protein S1"/>
    <property type="match status" value="1"/>
</dbReference>
<dbReference type="CDD" id="cd05688">
    <property type="entry name" value="S1_RPS1_repeat_ec3"/>
    <property type="match status" value="1"/>
</dbReference>
<dbReference type="PANTHER" id="PTHR10724">
    <property type="entry name" value="30S RIBOSOMAL PROTEIN S1"/>
    <property type="match status" value="1"/>
</dbReference>
<comment type="similarity">
    <text evidence="1">Belongs to the bacterial ribosomal protein bS1 family.</text>
</comment>
<reference evidence="10" key="1">
    <citation type="submission" date="2021-01" db="EMBL/GenBank/DDBJ databases">
        <authorList>
            <person name="Corre E."/>
            <person name="Pelletier E."/>
            <person name="Niang G."/>
            <person name="Scheremetjew M."/>
            <person name="Finn R."/>
            <person name="Kale V."/>
            <person name="Holt S."/>
            <person name="Cochrane G."/>
            <person name="Meng A."/>
            <person name="Brown T."/>
            <person name="Cohen L."/>
        </authorList>
    </citation>
    <scope>NUCLEOTIDE SEQUENCE</scope>
    <source>
        <strain evidence="10">CCMP443</strain>
    </source>
</reference>
<dbReference type="PRINTS" id="PR00681">
    <property type="entry name" value="RIBOSOMALS1"/>
</dbReference>
<dbReference type="GO" id="GO:0022627">
    <property type="term" value="C:cytosolic small ribosomal subunit"/>
    <property type="evidence" value="ECO:0007669"/>
    <property type="project" value="TreeGrafter"/>
</dbReference>
<feature type="region of interest" description="Disordered" evidence="8">
    <location>
        <begin position="593"/>
        <end position="618"/>
    </location>
</feature>
<name>A0A7S0W643_9CRYP</name>
<dbReference type="Gene3D" id="2.40.50.140">
    <property type="entry name" value="Nucleic acid-binding proteins"/>
    <property type="match status" value="5"/>
</dbReference>
<feature type="domain" description="S1 motif" evidence="9">
    <location>
        <begin position="489"/>
        <end position="559"/>
    </location>
</feature>
<gene>
    <name evidence="10" type="ORF">HTEP1355_LOCUS20295</name>
</gene>
<protein>
    <recommendedName>
        <fullName evidence="6">Small ribosomal subunit protein bS1</fullName>
    </recommendedName>
    <alternativeName>
        <fullName evidence="7">30S ribosomal protein S1</fullName>
    </alternativeName>
</protein>
<feature type="domain" description="S1 motif" evidence="9">
    <location>
        <begin position="58"/>
        <end position="122"/>
    </location>
</feature>
<dbReference type="AlphaFoldDB" id="A0A7S0W643"/>
<evidence type="ECO:0000256" key="2">
    <source>
        <dbReference type="ARBA" id="ARBA00022737"/>
    </source>
</evidence>
<dbReference type="InterPro" id="IPR000110">
    <property type="entry name" value="Ribosomal_bS1"/>
</dbReference>
<feature type="domain" description="S1 motif" evidence="9">
    <location>
        <begin position="312"/>
        <end position="382"/>
    </location>
</feature>
<dbReference type="InterPro" id="IPR012340">
    <property type="entry name" value="NA-bd_OB-fold"/>
</dbReference>
<evidence type="ECO:0000259" key="9">
    <source>
        <dbReference type="PROSITE" id="PS50126"/>
    </source>
</evidence>
<dbReference type="SUPFAM" id="SSF50249">
    <property type="entry name" value="Nucleic acid-binding proteins"/>
    <property type="match status" value="6"/>
</dbReference>
<evidence type="ECO:0000256" key="6">
    <source>
        <dbReference type="ARBA" id="ARBA00035293"/>
    </source>
</evidence>
<evidence type="ECO:0000313" key="10">
    <source>
        <dbReference type="EMBL" id="CAD8806616.1"/>
    </source>
</evidence>
<dbReference type="InterPro" id="IPR035104">
    <property type="entry name" value="Ribosomal_protein_S1-like"/>
</dbReference>
<accession>A0A7S0W643</accession>
<evidence type="ECO:0000256" key="5">
    <source>
        <dbReference type="ARBA" id="ARBA00023274"/>
    </source>
</evidence>
<keyword evidence="4" id="KW-0689">Ribosomal protein</keyword>
<evidence type="ECO:0000256" key="7">
    <source>
        <dbReference type="ARBA" id="ARBA00035517"/>
    </source>
</evidence>
<dbReference type="CDD" id="cd04465">
    <property type="entry name" value="S1_RPS1_repeat_ec2_hs2"/>
    <property type="match status" value="1"/>
</dbReference>
<dbReference type="PANTHER" id="PTHR10724:SF7">
    <property type="entry name" value="SMALL RIBOSOMAL SUBUNIT PROTEIN BS1C"/>
    <property type="match status" value="1"/>
</dbReference>
<dbReference type="SMART" id="SM00316">
    <property type="entry name" value="S1"/>
    <property type="match status" value="6"/>
</dbReference>
<feature type="domain" description="S1 motif" evidence="9">
    <location>
        <begin position="140"/>
        <end position="206"/>
    </location>
</feature>
<dbReference type="GO" id="GO:0003729">
    <property type="term" value="F:mRNA binding"/>
    <property type="evidence" value="ECO:0007669"/>
    <property type="project" value="TreeGrafter"/>
</dbReference>
<dbReference type="EMBL" id="HBFN01034940">
    <property type="protein sequence ID" value="CAD8806616.1"/>
    <property type="molecule type" value="Transcribed_RNA"/>
</dbReference>
<evidence type="ECO:0000256" key="1">
    <source>
        <dbReference type="ARBA" id="ARBA00006767"/>
    </source>
</evidence>
<dbReference type="NCBIfam" id="TIGR00717">
    <property type="entry name" value="rpsA"/>
    <property type="match status" value="1"/>
</dbReference>
<dbReference type="NCBIfam" id="NF004952">
    <property type="entry name" value="PRK06299.1-2"/>
    <property type="match status" value="1"/>
</dbReference>
<dbReference type="InterPro" id="IPR003029">
    <property type="entry name" value="S1_domain"/>
</dbReference>
<feature type="domain" description="S1 motif" evidence="9">
    <location>
        <begin position="399"/>
        <end position="469"/>
    </location>
</feature>
<dbReference type="PROSITE" id="PS50126">
    <property type="entry name" value="S1"/>
    <property type="match status" value="6"/>
</dbReference>
<dbReference type="Gene3D" id="1.10.150.20">
    <property type="entry name" value="5' to 3' exonuclease, C-terminal subdomain"/>
    <property type="match status" value="1"/>
</dbReference>
<dbReference type="NCBIfam" id="NF004955">
    <property type="entry name" value="PRK06299.1-5"/>
    <property type="match status" value="1"/>
</dbReference>
<organism evidence="10">
    <name type="scientific">Hemiselmis tepida</name>
    <dbReference type="NCBI Taxonomy" id="464990"/>
    <lineage>
        <taxon>Eukaryota</taxon>
        <taxon>Cryptophyceae</taxon>
        <taxon>Cryptomonadales</taxon>
        <taxon>Hemiselmidaceae</taxon>
        <taxon>Hemiselmis</taxon>
    </lineage>
</organism>
<keyword evidence="3" id="KW-0694">RNA-binding</keyword>
<sequence length="696" mass="74979">MQETTLSGRSEQAAIVHACLEPFDPPEGTQMSDNFNPSTDDFAAMFESSTAASAMQEGQVIPATVIRIDNDAVLVDIGLKTEGRIPVKEFSMEDKEPEAGDIVDVYLDRIENALGDAVLSRDKARREERWIKLEKCFNAEEPVKGAISGRVKGGFTVDLGGVNAFLPGSQVDIRPVRDVGPLMGEIQPFQILKLDRARGNIVVSRRAILEESRAEQRAEIVSDMAEGDVRKGIVKNITDYGAFVDLGGIDGLLHVTDMSWKRINHPSQVVEVGQEVEIQIIKINPDTQRISLGMKQLGSDPWDGIDIRYPVGARLKGQVTNITDYGAFVELEDGVEGLIHVSEMSWTKKNVHPGKILSTSQEVDVEVLDVDSDKRRISLGLKQTMDNPWTAFLAEHPIGTEIEGEVRGITEFGLFVGLGPDLDGMVHINDIAWDKSGEQAIEAFNKGDMVKAKVLDVDVDKERISLGIKQLSGDPIEAPADGGSGVKRGTIVTCTVTEITSGGIEIEFGSPAMKSFIRRSDLSRDRADQRPERFAVGDKIDAKVMSVDRSSRRVSLSIKALEIAEEAEAVAQYGSADAGASLGDILGAALASSGTSKESSEKVTPTPPSTDGVATADASALDEGGRLSAPQGDADDLKKIKGVGPAFEKKLNEAGIYHFWQIAALTDAQLATLEEEVGTSGKGAEWKAQSEELANA</sequence>
<dbReference type="FunFam" id="2.40.50.140:FF:000018">
    <property type="entry name" value="30S ribosomal protein S1"/>
    <property type="match status" value="1"/>
</dbReference>
<dbReference type="Pfam" id="PF00575">
    <property type="entry name" value="S1"/>
    <property type="match status" value="6"/>
</dbReference>
<keyword evidence="2" id="KW-0677">Repeat</keyword>
<evidence type="ECO:0000256" key="8">
    <source>
        <dbReference type="SAM" id="MobiDB-lite"/>
    </source>
</evidence>
<feature type="domain" description="S1 motif" evidence="9">
    <location>
        <begin position="227"/>
        <end position="295"/>
    </location>
</feature>
<dbReference type="InterPro" id="IPR050437">
    <property type="entry name" value="Ribos_protein_bS1-like"/>
</dbReference>
<dbReference type="CDD" id="cd05691">
    <property type="entry name" value="S1_RPS1_repeat_ec6"/>
    <property type="match status" value="1"/>
</dbReference>
<evidence type="ECO:0000256" key="3">
    <source>
        <dbReference type="ARBA" id="ARBA00022884"/>
    </source>
</evidence>
<keyword evidence="5" id="KW-0687">Ribonucleoprotein</keyword>
<dbReference type="GO" id="GO:0006412">
    <property type="term" value="P:translation"/>
    <property type="evidence" value="ECO:0007669"/>
    <property type="project" value="InterPro"/>
</dbReference>
<dbReference type="GO" id="GO:0003735">
    <property type="term" value="F:structural constituent of ribosome"/>
    <property type="evidence" value="ECO:0007669"/>
    <property type="project" value="InterPro"/>
</dbReference>
<proteinExistence type="inferred from homology"/>